<dbReference type="AlphaFoldDB" id="A0A397GDQ2"/>
<dbReference type="Proteomes" id="UP000266861">
    <property type="component" value="Unassembled WGS sequence"/>
</dbReference>
<keyword evidence="2" id="KW-1185">Reference proteome</keyword>
<protein>
    <submittedName>
        <fullName evidence="1">Uncharacterized protein</fullName>
    </submittedName>
</protein>
<sequence length="169" mass="19508">MEARIQNPIFISIYTEFPTSGFPNSMKFFQYLSVSNQTQIPITSIQYLIKLFELSINQLNQFIDLFLRINNLVNRRIWKSGARSTRIYIGISDDKHLGKLGNFGERLKQQRTVDDDFGVVDDDFGVDADADADVDIDYDYDVDVVYCHNDNLSNNCDQHQEDYVNSNSV</sequence>
<accession>A0A397GDQ2</accession>
<evidence type="ECO:0000313" key="2">
    <source>
        <dbReference type="Proteomes" id="UP000266861"/>
    </source>
</evidence>
<gene>
    <name evidence="1" type="ORF">Glove_593g19</name>
</gene>
<name>A0A397GDQ2_9GLOM</name>
<organism evidence="1 2">
    <name type="scientific">Diversispora epigaea</name>
    <dbReference type="NCBI Taxonomy" id="1348612"/>
    <lineage>
        <taxon>Eukaryota</taxon>
        <taxon>Fungi</taxon>
        <taxon>Fungi incertae sedis</taxon>
        <taxon>Mucoromycota</taxon>
        <taxon>Glomeromycotina</taxon>
        <taxon>Glomeromycetes</taxon>
        <taxon>Diversisporales</taxon>
        <taxon>Diversisporaceae</taxon>
        <taxon>Diversispora</taxon>
    </lineage>
</organism>
<evidence type="ECO:0000313" key="1">
    <source>
        <dbReference type="EMBL" id="RHZ47093.1"/>
    </source>
</evidence>
<comment type="caution">
    <text evidence="1">The sequence shown here is derived from an EMBL/GenBank/DDBJ whole genome shotgun (WGS) entry which is preliminary data.</text>
</comment>
<reference evidence="1 2" key="1">
    <citation type="submission" date="2018-08" db="EMBL/GenBank/DDBJ databases">
        <title>Genome and evolution of the arbuscular mycorrhizal fungus Diversispora epigaea (formerly Glomus versiforme) and its bacterial endosymbionts.</title>
        <authorList>
            <person name="Sun X."/>
            <person name="Fei Z."/>
            <person name="Harrison M."/>
        </authorList>
    </citation>
    <scope>NUCLEOTIDE SEQUENCE [LARGE SCALE GENOMIC DNA]</scope>
    <source>
        <strain evidence="1 2">IT104</strain>
    </source>
</reference>
<proteinExistence type="predicted"/>
<dbReference type="EMBL" id="PQFF01000496">
    <property type="protein sequence ID" value="RHZ47093.1"/>
    <property type="molecule type" value="Genomic_DNA"/>
</dbReference>